<accession>A0ABW0KCR7</accession>
<keyword evidence="2" id="KW-1185">Reference proteome</keyword>
<proteinExistence type="predicted"/>
<dbReference type="RefSeq" id="WP_270884694.1">
    <property type="nucleotide sequence ID" value="NZ_JAQFVF010000077.1"/>
</dbReference>
<evidence type="ECO:0008006" key="3">
    <source>
        <dbReference type="Google" id="ProtNLM"/>
    </source>
</evidence>
<reference evidence="2" key="1">
    <citation type="journal article" date="2019" name="Int. J. Syst. Evol. Microbiol.">
        <title>The Global Catalogue of Microorganisms (GCM) 10K type strain sequencing project: providing services to taxonomists for standard genome sequencing and annotation.</title>
        <authorList>
            <consortium name="The Broad Institute Genomics Platform"/>
            <consortium name="The Broad Institute Genome Sequencing Center for Infectious Disease"/>
            <person name="Wu L."/>
            <person name="Ma J."/>
        </authorList>
    </citation>
    <scope>NUCLEOTIDE SEQUENCE [LARGE SCALE GENOMIC DNA]</scope>
    <source>
        <strain evidence="2">KACC 11904</strain>
    </source>
</reference>
<evidence type="ECO:0000313" key="2">
    <source>
        <dbReference type="Proteomes" id="UP001596044"/>
    </source>
</evidence>
<organism evidence="1 2">
    <name type="scientific">Paenibacillus aestuarii</name>
    <dbReference type="NCBI Taxonomy" id="516965"/>
    <lineage>
        <taxon>Bacteria</taxon>
        <taxon>Bacillati</taxon>
        <taxon>Bacillota</taxon>
        <taxon>Bacilli</taxon>
        <taxon>Bacillales</taxon>
        <taxon>Paenibacillaceae</taxon>
        <taxon>Paenibacillus</taxon>
    </lineage>
</organism>
<dbReference type="Proteomes" id="UP001596044">
    <property type="component" value="Unassembled WGS sequence"/>
</dbReference>
<gene>
    <name evidence="1" type="ORF">ACFPOG_22795</name>
</gene>
<name>A0ABW0KCR7_9BACL</name>
<protein>
    <recommendedName>
        <fullName evidence="3">Spore germination protein</fullName>
    </recommendedName>
</protein>
<sequence>MNVSSQQVTISFTTLNINSISSSSGVFVSSVNYSIGWSSHSKTNNGLGKFANTSVINCIGTVHDNDVIDSPIDDSDQFTIHTGNQDKPTNTVINFSEINVNALTNNSTISVGDIEQTGWSSHSKTNVGEGENQGINVSKGISAVIQDNDSIDAPIRNSIQLQTKLSED</sequence>
<dbReference type="EMBL" id="JBHSMJ010000031">
    <property type="protein sequence ID" value="MFC5451069.1"/>
    <property type="molecule type" value="Genomic_DNA"/>
</dbReference>
<evidence type="ECO:0000313" key="1">
    <source>
        <dbReference type="EMBL" id="MFC5451069.1"/>
    </source>
</evidence>
<comment type="caution">
    <text evidence="1">The sequence shown here is derived from an EMBL/GenBank/DDBJ whole genome shotgun (WGS) entry which is preliminary data.</text>
</comment>